<gene>
    <name evidence="5" type="ORF">ATJ93_0889</name>
</gene>
<dbReference type="AlphaFoldDB" id="A0A419WQX4"/>
<evidence type="ECO:0000259" key="3">
    <source>
        <dbReference type="PROSITE" id="PS01031"/>
    </source>
</evidence>
<organism evidence="5 6">
    <name type="scientific">Halopiger aswanensis</name>
    <dbReference type="NCBI Taxonomy" id="148449"/>
    <lineage>
        <taxon>Archaea</taxon>
        <taxon>Methanobacteriati</taxon>
        <taxon>Methanobacteriota</taxon>
        <taxon>Stenosarchaea group</taxon>
        <taxon>Halobacteria</taxon>
        <taxon>Halobacteriales</taxon>
        <taxon>Natrialbaceae</taxon>
        <taxon>Halopiger</taxon>
    </lineage>
</organism>
<feature type="domain" description="CS" evidence="4">
    <location>
        <begin position="49"/>
        <end position="158"/>
    </location>
</feature>
<feature type="domain" description="SHSP" evidence="3">
    <location>
        <begin position="45"/>
        <end position="160"/>
    </location>
</feature>
<proteinExistence type="inferred from homology"/>
<evidence type="ECO:0000313" key="5">
    <source>
        <dbReference type="EMBL" id="RKD97891.1"/>
    </source>
</evidence>
<dbReference type="PROSITE" id="PS51203">
    <property type="entry name" value="CS"/>
    <property type="match status" value="1"/>
</dbReference>
<accession>A0A419WQX4</accession>
<comment type="caution">
    <text evidence="5">The sequence shown here is derived from an EMBL/GenBank/DDBJ whole genome shotgun (WGS) entry which is preliminary data.</text>
</comment>
<dbReference type="PANTHER" id="PTHR11527">
    <property type="entry name" value="HEAT-SHOCK PROTEIN 20 FAMILY MEMBER"/>
    <property type="match status" value="1"/>
</dbReference>
<evidence type="ECO:0000259" key="4">
    <source>
        <dbReference type="PROSITE" id="PS51203"/>
    </source>
</evidence>
<dbReference type="InterPro" id="IPR007052">
    <property type="entry name" value="CS_dom"/>
</dbReference>
<dbReference type="Proteomes" id="UP000283805">
    <property type="component" value="Unassembled WGS sequence"/>
</dbReference>
<reference evidence="5 6" key="1">
    <citation type="submission" date="2018-09" db="EMBL/GenBank/DDBJ databases">
        <title>Genomic Encyclopedia of Archaeal and Bacterial Type Strains, Phase II (KMG-II): from individual species to whole genera.</title>
        <authorList>
            <person name="Goeker M."/>
        </authorList>
    </citation>
    <scope>NUCLEOTIDE SEQUENCE [LARGE SCALE GENOMIC DNA]</scope>
    <source>
        <strain evidence="5 6">DSM 13151</strain>
    </source>
</reference>
<dbReference type="InterPro" id="IPR002068">
    <property type="entry name" value="A-crystallin/Hsp20_dom"/>
</dbReference>
<dbReference type="OrthoDB" id="198277at2157"/>
<dbReference type="SUPFAM" id="SSF49764">
    <property type="entry name" value="HSP20-like chaperones"/>
    <property type="match status" value="1"/>
</dbReference>
<evidence type="ECO:0000313" key="6">
    <source>
        <dbReference type="Proteomes" id="UP000283805"/>
    </source>
</evidence>
<dbReference type="PROSITE" id="PS01031">
    <property type="entry name" value="SHSP"/>
    <property type="match status" value="1"/>
</dbReference>
<evidence type="ECO:0000256" key="1">
    <source>
        <dbReference type="PROSITE-ProRule" id="PRU00285"/>
    </source>
</evidence>
<dbReference type="InterPro" id="IPR008978">
    <property type="entry name" value="HSP20-like_chaperone"/>
</dbReference>
<sequence>MADRSDPFDSITELFERLSRQLETAARSWDAEMDVRDGGGSRFDFSMTHSSPSLDLADEGEEFVVTVDVPGYDTEDLEIRLSGETLSIRGEREHEAERGGDGEHEQYIRRERAVQSFNRRVQLPDSVEADDVSATVNNGILTVQLPKREPADESTSIDIE</sequence>
<dbReference type="CDD" id="cd06464">
    <property type="entry name" value="ACD_sHsps-like"/>
    <property type="match status" value="1"/>
</dbReference>
<keyword evidence="6" id="KW-1185">Reference proteome</keyword>
<dbReference type="EMBL" id="RAPO01000001">
    <property type="protein sequence ID" value="RKD97891.1"/>
    <property type="molecule type" value="Genomic_DNA"/>
</dbReference>
<evidence type="ECO:0000256" key="2">
    <source>
        <dbReference type="RuleBase" id="RU003616"/>
    </source>
</evidence>
<dbReference type="InterPro" id="IPR031107">
    <property type="entry name" value="Small_HSP"/>
</dbReference>
<dbReference type="Pfam" id="PF00011">
    <property type="entry name" value="HSP20"/>
    <property type="match status" value="1"/>
</dbReference>
<protein>
    <submittedName>
        <fullName evidence="5">HSP20 family protein</fullName>
    </submittedName>
</protein>
<name>A0A419WQX4_9EURY</name>
<dbReference type="RefSeq" id="WP_120243374.1">
    <property type="nucleotide sequence ID" value="NZ_RAPO01000001.1"/>
</dbReference>
<dbReference type="Gene3D" id="2.60.40.790">
    <property type="match status" value="1"/>
</dbReference>
<comment type="similarity">
    <text evidence="1 2">Belongs to the small heat shock protein (HSP20) family.</text>
</comment>